<comment type="caution">
    <text evidence="2">The sequence shown here is derived from an EMBL/GenBank/DDBJ whole genome shotgun (WGS) entry which is preliminary data.</text>
</comment>
<keyword evidence="1" id="KW-0732">Signal</keyword>
<reference evidence="2 3" key="1">
    <citation type="journal article" date="2021" name="Sci. Rep.">
        <title>The genome of the diatom Chaetoceros tenuissimus carries an ancient integrated fragment of an extant virus.</title>
        <authorList>
            <person name="Hongo Y."/>
            <person name="Kimura K."/>
            <person name="Takaki Y."/>
            <person name="Yoshida Y."/>
            <person name="Baba S."/>
            <person name="Kobayashi G."/>
            <person name="Nagasaki K."/>
            <person name="Hano T."/>
            <person name="Tomaru Y."/>
        </authorList>
    </citation>
    <scope>NUCLEOTIDE SEQUENCE [LARGE SCALE GENOMIC DNA]</scope>
    <source>
        <strain evidence="2 3">NIES-3715</strain>
    </source>
</reference>
<accession>A0AAD3D5U3</accession>
<evidence type="ECO:0000313" key="3">
    <source>
        <dbReference type="Proteomes" id="UP001054902"/>
    </source>
</evidence>
<sequence length="372" mass="42952">MLITYRSLASCFLLSFAITFIAREQILKDGIGNIQHQEGLSRFTWEKAAKKKSLQQHPFTSNDTSSSIPDRFAPIIINVGQGTTGTHLFTEATCLLGYTSLHYNLGCIPSRYITSRNNATSIIRREIPIQIEESFRSGILDKQKKLVRLYGKLRTKPTYNKAYRAQTLKLLEDMILTAKEMYIVLSLHDTPYPFLIPYIIKLTKKHHDGKPPLIILSERDPMEYISRRTNTSHGNSHMMCRQRFLSRNSTINNVSENNNTTDLNVGNNVFDIFGCFEMENEQRNKSSEDTLISMTNAKQEFGIDSVIELYQEYQDSARKLSQFSYNIFNRENRTSTSDLAVWMREKLSHFYPAEDELVNVNLWKMKTIAKII</sequence>
<dbReference type="EMBL" id="BLLK01000057">
    <property type="protein sequence ID" value="GFH57085.1"/>
    <property type="molecule type" value="Genomic_DNA"/>
</dbReference>
<protein>
    <submittedName>
        <fullName evidence="2">Uncharacterized protein</fullName>
    </submittedName>
</protein>
<dbReference type="Proteomes" id="UP001054902">
    <property type="component" value="Unassembled WGS sequence"/>
</dbReference>
<feature type="signal peptide" evidence="1">
    <location>
        <begin position="1"/>
        <end position="23"/>
    </location>
</feature>
<organism evidence="2 3">
    <name type="scientific">Chaetoceros tenuissimus</name>
    <dbReference type="NCBI Taxonomy" id="426638"/>
    <lineage>
        <taxon>Eukaryota</taxon>
        <taxon>Sar</taxon>
        <taxon>Stramenopiles</taxon>
        <taxon>Ochrophyta</taxon>
        <taxon>Bacillariophyta</taxon>
        <taxon>Coscinodiscophyceae</taxon>
        <taxon>Chaetocerotophycidae</taxon>
        <taxon>Chaetocerotales</taxon>
        <taxon>Chaetocerotaceae</taxon>
        <taxon>Chaetoceros</taxon>
    </lineage>
</organism>
<evidence type="ECO:0000256" key="1">
    <source>
        <dbReference type="SAM" id="SignalP"/>
    </source>
</evidence>
<gene>
    <name evidence="2" type="ORF">CTEN210_13561</name>
</gene>
<evidence type="ECO:0000313" key="2">
    <source>
        <dbReference type="EMBL" id="GFH57085.1"/>
    </source>
</evidence>
<keyword evidence="3" id="KW-1185">Reference proteome</keyword>
<dbReference type="AlphaFoldDB" id="A0AAD3D5U3"/>
<proteinExistence type="predicted"/>
<feature type="chain" id="PRO_5042113890" evidence="1">
    <location>
        <begin position="24"/>
        <end position="372"/>
    </location>
</feature>
<name>A0AAD3D5U3_9STRA</name>